<accession>A0AAJ0CR47</accession>
<evidence type="ECO:0000256" key="3">
    <source>
        <dbReference type="ARBA" id="ARBA00023015"/>
    </source>
</evidence>
<dbReference type="Pfam" id="PF00172">
    <property type="entry name" value="Zn_clus"/>
    <property type="match status" value="1"/>
</dbReference>
<dbReference type="GO" id="GO:0008270">
    <property type="term" value="F:zinc ion binding"/>
    <property type="evidence" value="ECO:0007669"/>
    <property type="project" value="InterPro"/>
</dbReference>
<keyword evidence="3" id="KW-0805">Transcription regulation</keyword>
<dbReference type="InterPro" id="IPR007219">
    <property type="entry name" value="XnlR_reg_dom"/>
</dbReference>
<dbReference type="InterPro" id="IPR036864">
    <property type="entry name" value="Zn2-C6_fun-type_DNA-bd_sf"/>
</dbReference>
<dbReference type="PROSITE" id="PS50048">
    <property type="entry name" value="ZN2_CY6_FUNGAL_2"/>
    <property type="match status" value="1"/>
</dbReference>
<dbReference type="InterPro" id="IPR050815">
    <property type="entry name" value="TF_fung"/>
</dbReference>
<dbReference type="PANTHER" id="PTHR47338:SF3">
    <property type="entry name" value="C6 FINGER DOMAIN TRANSCRIPTION FACTOR DBAA-RELATED"/>
    <property type="match status" value="1"/>
</dbReference>
<dbReference type="SUPFAM" id="SSF57701">
    <property type="entry name" value="Zn2/Cys6 DNA-binding domain"/>
    <property type="match status" value="1"/>
</dbReference>
<feature type="region of interest" description="Disordered" evidence="7">
    <location>
        <begin position="1"/>
        <end position="37"/>
    </location>
</feature>
<sequence length="601" mass="66755">MSSAPPEQSSEPPDPRVNGSRRHATAEGDGQPQPQYGTACVRCRAKKLKCDSQRPRCGTCTGSNAVCEVAAPQVQRGPKKGYLKTLQNKIATLEKQLAEAQGAMLPVPDAPPPQAHMPHPHPELDFLSMDTMLPDIPDDFHYNSATASGLASCSSDLSLDPLPLPHPMWAGFVLTSAGPIPANPFQSPGSGSENNSGLIEAIAPSPGVTEESFYPTKLLQSDLNQVYFERTHQSVPILQRRQYFSWAHSASKTPARKCLQYAMWTSAASLSSHLQPLQESLYQTTQRLLTASNDNPDAAASIEYVQARILMSIHDFVHRSHCQGWISAGQCFRIVQLMRLHQLDDPLQPEKPHEHDGWIHLEEKRRAFWMAYCLDVLRATRLPLSDDAFQNDEPCKIAYLHDLFEAPAEFSPSPFLELIIFCTISRNIASLKRVHLADSDKIAPTPSLFSHHASLSSTLEQRTEALQTNHSPSLHHSDPILLFTRMFAHALNLCLCSCLKKTLSRDAEDYHEQVLAWQHRALKAVFGIVGLAESIASLSYFKMHPFTPLPLGICRDFLKSGQWVDQSTESQIQELSHLLCDMSSINNVAQDYLAECESQAM</sequence>
<keyword evidence="10" id="KW-1185">Reference proteome</keyword>
<proteinExistence type="predicted"/>
<gene>
    <name evidence="9" type="ORF">QQS21_004580</name>
</gene>
<dbReference type="GO" id="GO:0005634">
    <property type="term" value="C:nucleus"/>
    <property type="evidence" value="ECO:0007669"/>
    <property type="project" value="UniProtKB-SubCell"/>
</dbReference>
<dbReference type="EMBL" id="JASWJB010000068">
    <property type="protein sequence ID" value="KAK2601893.1"/>
    <property type="molecule type" value="Genomic_DNA"/>
</dbReference>
<evidence type="ECO:0000259" key="8">
    <source>
        <dbReference type="PROSITE" id="PS50048"/>
    </source>
</evidence>
<dbReference type="Proteomes" id="UP001251528">
    <property type="component" value="Unassembled WGS sequence"/>
</dbReference>
<dbReference type="Pfam" id="PF04082">
    <property type="entry name" value="Fungal_trans"/>
    <property type="match status" value="1"/>
</dbReference>
<evidence type="ECO:0000313" key="10">
    <source>
        <dbReference type="Proteomes" id="UP001251528"/>
    </source>
</evidence>
<keyword evidence="6" id="KW-0539">Nucleus</keyword>
<dbReference type="PROSITE" id="PS00463">
    <property type="entry name" value="ZN2_CY6_FUNGAL_1"/>
    <property type="match status" value="1"/>
</dbReference>
<reference evidence="9" key="1">
    <citation type="submission" date="2023-06" db="EMBL/GenBank/DDBJ databases">
        <title>Conoideocrella luteorostrata (Hypocreales: Clavicipitaceae), a potential biocontrol fungus for elongate hemlock scale in United States Christmas tree production areas.</title>
        <authorList>
            <person name="Barrett H."/>
            <person name="Lovett B."/>
            <person name="Macias A.M."/>
            <person name="Stajich J.E."/>
            <person name="Kasson M.T."/>
        </authorList>
    </citation>
    <scope>NUCLEOTIDE SEQUENCE</scope>
    <source>
        <strain evidence="9">ARSEF 14590</strain>
    </source>
</reference>
<evidence type="ECO:0000256" key="5">
    <source>
        <dbReference type="ARBA" id="ARBA00023163"/>
    </source>
</evidence>
<evidence type="ECO:0000256" key="1">
    <source>
        <dbReference type="ARBA" id="ARBA00004123"/>
    </source>
</evidence>
<keyword evidence="5" id="KW-0804">Transcription</keyword>
<dbReference type="PANTHER" id="PTHR47338">
    <property type="entry name" value="ZN(II)2CYS6 TRANSCRIPTION FACTOR (EUROFUNG)-RELATED"/>
    <property type="match status" value="1"/>
</dbReference>
<dbReference type="CDD" id="cd00067">
    <property type="entry name" value="GAL4"/>
    <property type="match status" value="1"/>
</dbReference>
<dbReference type="GO" id="GO:0000981">
    <property type="term" value="F:DNA-binding transcription factor activity, RNA polymerase II-specific"/>
    <property type="evidence" value="ECO:0007669"/>
    <property type="project" value="InterPro"/>
</dbReference>
<comment type="subcellular location">
    <subcellularLocation>
        <location evidence="1">Nucleus</location>
    </subcellularLocation>
</comment>
<evidence type="ECO:0000256" key="6">
    <source>
        <dbReference type="ARBA" id="ARBA00023242"/>
    </source>
</evidence>
<dbReference type="Gene3D" id="4.10.240.10">
    <property type="entry name" value="Zn(2)-C6 fungal-type DNA-binding domain"/>
    <property type="match status" value="1"/>
</dbReference>
<organism evidence="9 10">
    <name type="scientific">Conoideocrella luteorostrata</name>
    <dbReference type="NCBI Taxonomy" id="1105319"/>
    <lineage>
        <taxon>Eukaryota</taxon>
        <taxon>Fungi</taxon>
        <taxon>Dikarya</taxon>
        <taxon>Ascomycota</taxon>
        <taxon>Pezizomycotina</taxon>
        <taxon>Sordariomycetes</taxon>
        <taxon>Hypocreomycetidae</taxon>
        <taxon>Hypocreales</taxon>
        <taxon>Clavicipitaceae</taxon>
        <taxon>Conoideocrella</taxon>
    </lineage>
</organism>
<evidence type="ECO:0000256" key="2">
    <source>
        <dbReference type="ARBA" id="ARBA00022723"/>
    </source>
</evidence>
<evidence type="ECO:0000313" key="9">
    <source>
        <dbReference type="EMBL" id="KAK2601893.1"/>
    </source>
</evidence>
<feature type="compositionally biased region" description="Low complexity" evidence="7">
    <location>
        <begin position="1"/>
        <end position="11"/>
    </location>
</feature>
<evidence type="ECO:0000256" key="7">
    <source>
        <dbReference type="SAM" id="MobiDB-lite"/>
    </source>
</evidence>
<dbReference type="GO" id="GO:0006351">
    <property type="term" value="P:DNA-templated transcription"/>
    <property type="evidence" value="ECO:0007669"/>
    <property type="project" value="InterPro"/>
</dbReference>
<evidence type="ECO:0000256" key="4">
    <source>
        <dbReference type="ARBA" id="ARBA00023125"/>
    </source>
</evidence>
<protein>
    <recommendedName>
        <fullName evidence="8">Zn(2)-C6 fungal-type domain-containing protein</fullName>
    </recommendedName>
</protein>
<keyword evidence="2" id="KW-0479">Metal-binding</keyword>
<dbReference type="CDD" id="cd12148">
    <property type="entry name" value="fungal_TF_MHR"/>
    <property type="match status" value="1"/>
</dbReference>
<keyword evidence="4" id="KW-0238">DNA-binding</keyword>
<dbReference type="InterPro" id="IPR001138">
    <property type="entry name" value="Zn2Cys6_DnaBD"/>
</dbReference>
<comment type="caution">
    <text evidence="9">The sequence shown here is derived from an EMBL/GenBank/DDBJ whole genome shotgun (WGS) entry which is preliminary data.</text>
</comment>
<feature type="domain" description="Zn(2)-C6 fungal-type" evidence="8">
    <location>
        <begin position="39"/>
        <end position="69"/>
    </location>
</feature>
<name>A0AAJ0CR47_9HYPO</name>
<dbReference type="AlphaFoldDB" id="A0AAJ0CR47"/>
<dbReference type="SMART" id="SM00066">
    <property type="entry name" value="GAL4"/>
    <property type="match status" value="1"/>
</dbReference>
<dbReference type="GO" id="GO:0003677">
    <property type="term" value="F:DNA binding"/>
    <property type="evidence" value="ECO:0007669"/>
    <property type="project" value="UniProtKB-KW"/>
</dbReference>